<keyword evidence="2" id="KW-0175">Coiled coil</keyword>
<dbReference type="PRINTS" id="PR00453">
    <property type="entry name" value="VWFADOMAIN"/>
</dbReference>
<dbReference type="OrthoDB" id="6414146at2759"/>
<feature type="coiled-coil region" evidence="2">
    <location>
        <begin position="431"/>
        <end position="500"/>
    </location>
</feature>
<evidence type="ECO:0000313" key="5">
    <source>
        <dbReference type="Proteomes" id="UP000596742"/>
    </source>
</evidence>
<evidence type="ECO:0000313" key="4">
    <source>
        <dbReference type="EMBL" id="VDI23989.1"/>
    </source>
</evidence>
<dbReference type="SUPFAM" id="SSF53300">
    <property type="entry name" value="vWA-like"/>
    <property type="match status" value="1"/>
</dbReference>
<dbReference type="InterPro" id="IPR022894">
    <property type="entry name" value="Oligoribonuclease"/>
</dbReference>
<dbReference type="PROSITE" id="PS50234">
    <property type="entry name" value="VWFA"/>
    <property type="match status" value="1"/>
</dbReference>
<organism evidence="4 5">
    <name type="scientific">Mytilus galloprovincialis</name>
    <name type="common">Mediterranean mussel</name>
    <dbReference type="NCBI Taxonomy" id="29158"/>
    <lineage>
        <taxon>Eukaryota</taxon>
        <taxon>Metazoa</taxon>
        <taxon>Spiralia</taxon>
        <taxon>Lophotrochozoa</taxon>
        <taxon>Mollusca</taxon>
        <taxon>Bivalvia</taxon>
        <taxon>Autobranchia</taxon>
        <taxon>Pteriomorphia</taxon>
        <taxon>Mytilida</taxon>
        <taxon>Mytiloidea</taxon>
        <taxon>Mytilidae</taxon>
        <taxon>Mytilinae</taxon>
        <taxon>Mytilus</taxon>
    </lineage>
</organism>
<dbReference type="AlphaFoldDB" id="A0A8B6DTV0"/>
<dbReference type="EMBL" id="UYJE01003992">
    <property type="protein sequence ID" value="VDI23989.1"/>
    <property type="molecule type" value="Genomic_DNA"/>
</dbReference>
<evidence type="ECO:0000256" key="1">
    <source>
        <dbReference type="ARBA" id="ARBA00022722"/>
    </source>
</evidence>
<dbReference type="InterPro" id="IPR036465">
    <property type="entry name" value="vWFA_dom_sf"/>
</dbReference>
<feature type="domain" description="VWFA" evidence="3">
    <location>
        <begin position="7"/>
        <end position="201"/>
    </location>
</feature>
<keyword evidence="1" id="KW-0378">Hydrolase</keyword>
<gene>
    <name evidence="4" type="ORF">MGAL_10B030114</name>
</gene>
<accession>A0A8B6DTV0</accession>
<name>A0A8B6DTV0_MYTGA</name>
<evidence type="ECO:0000256" key="2">
    <source>
        <dbReference type="SAM" id="Coils"/>
    </source>
</evidence>
<protein>
    <recommendedName>
        <fullName evidence="3">VWFA domain-containing protein</fullName>
    </recommendedName>
</protein>
<dbReference type="Gene3D" id="3.40.50.410">
    <property type="entry name" value="von Willebrand factor, type A domain"/>
    <property type="match status" value="1"/>
</dbReference>
<reference evidence="4" key="1">
    <citation type="submission" date="2018-11" db="EMBL/GenBank/DDBJ databases">
        <authorList>
            <person name="Alioto T."/>
            <person name="Alioto T."/>
        </authorList>
    </citation>
    <scope>NUCLEOTIDE SEQUENCE</scope>
</reference>
<dbReference type="PANTHER" id="PTHR11046">
    <property type="entry name" value="OLIGORIBONUCLEASE, MITOCHONDRIAL"/>
    <property type="match status" value="1"/>
</dbReference>
<sequence length="1140" mass="129538">MCDSPVDIVFVLDTSASIGPINFAKQINFIHDVVDMLNIGPGTRQSRVAAVSFSSNVVFEFGFTDDQNKVDVLNAVDKINYVSGSSTRTYAGLEYVHKTVFATGNGERPGIANVVVVLTDGNTNPGHAPITGLEGKQFTQTEASAIRSLPAYVFAIGIGSGVDKTEINGIASTPSDTFSILVDSYDVLDTSVIKNTVLTRVCEVVPPPAPPAPTKPPQRDDPDINYAFVIQLRDILRYEQQNIQEKLPSLLKKVNSRVKIPSKISDLIRKIENKFDKANTEELKEKVLREVLLLSEDSTVIGIHCSKFRIFSNNLYNFVCGQVTNGVVYELEKFRSSNNYTFTELTKWVHHIVGLKSETFSEHAMRYSVKSLLKNRLDMSRKGYSFSEQFLNETYTYPKMGTNKASSTDNLAEGCENPKCSKQKLKTIKCCQQIQNLNYQLQHEKEEVEEELTQEYKENQQLSDQLNKIIKDKTISDKELSDLKQKYETVINKLQKYNTRNINKKIQRRDTKLETINKTLTNEKEKSSFMEESITQSEKEILVLKEDKRNLQKRISYLKSKPELFENKQNENISKLRDENKELQESNAILQEIIEECTKIPIFKTRKDGSREFCDEMKKTYMELISLGVSCNMCSNVIKSVIKNMTGQELNDMPEVTFAKRMALQANLMAKFQLADTILSKDSANTLQFDGTSKWGEHFFTFDITTSEKTYSASLMDLATENSATQLNATKALFNELGEIYVSLTNEKNPEILTKVISKMVKTIHNTMSDRGPTNKPYVKLFEEWRKSLLPKALENWETLNEECQQSIIDIHDFYCGLHLLTNFADYSNKSLKKFEEISTAEKIGMKTLSQFSNWGTRSESAAQRLIRSCCNLLQIHGCETAGRPQQFNAYLFENGLKNYLVPFRGNRFNILFQNARAVYGHLTHIQDFIEMYGTGNNLLLSVNADIESKIALAGVRALGLVDVHINRPLWKLLDCNDVSITDMSQYYQKLHDSISNLVQDSSPMFDENYQMFENYPPEKDLFGFFALHAVEENNEELDVLTTQALELILASILSVIKRQLVDHLTGGKHSDPNEDLMLISQSVPKTNQSNESNFGQLDRIKRFKPNATTAHIEGMVLYVNNKTSDWLDTQCNEADIMQK</sequence>
<feature type="non-terminal residue" evidence="4">
    <location>
        <position position="1140"/>
    </location>
</feature>
<dbReference type="Proteomes" id="UP000596742">
    <property type="component" value="Unassembled WGS sequence"/>
</dbReference>
<dbReference type="CDD" id="cd01450">
    <property type="entry name" value="vWFA_subfamily_ECM"/>
    <property type="match status" value="1"/>
</dbReference>
<dbReference type="Gene3D" id="1.10.287.1490">
    <property type="match status" value="1"/>
</dbReference>
<dbReference type="PANTHER" id="PTHR11046:SF29">
    <property type="match status" value="1"/>
</dbReference>
<dbReference type="GO" id="GO:0000175">
    <property type="term" value="F:3'-5'-RNA exonuclease activity"/>
    <property type="evidence" value="ECO:0007669"/>
    <property type="project" value="InterPro"/>
</dbReference>
<feature type="coiled-coil region" evidence="2">
    <location>
        <begin position="534"/>
        <end position="596"/>
    </location>
</feature>
<dbReference type="SMART" id="SM00327">
    <property type="entry name" value="VWA"/>
    <property type="match status" value="1"/>
</dbReference>
<proteinExistence type="predicted"/>
<evidence type="ECO:0000259" key="3">
    <source>
        <dbReference type="PROSITE" id="PS50234"/>
    </source>
</evidence>
<comment type="caution">
    <text evidence="4">The sequence shown here is derived from an EMBL/GenBank/DDBJ whole genome shotgun (WGS) entry which is preliminary data.</text>
</comment>
<dbReference type="InterPro" id="IPR002035">
    <property type="entry name" value="VWF_A"/>
</dbReference>
<keyword evidence="5" id="KW-1185">Reference proteome</keyword>
<dbReference type="Pfam" id="PF00092">
    <property type="entry name" value="VWA"/>
    <property type="match status" value="1"/>
</dbReference>
<keyword evidence="1" id="KW-0540">Nuclease</keyword>